<sequence length="457" mass="49334">MSSTSDFQSGDLQPQRQAGVFEFGMFSIHSDRGPTLTPMSFTGPGRSERAASQNPGLLDTSCSSDPWYFPPQSQASHQRQSSQRQPPPSSASMIGPTSTFFDAETPSHQQTDAFAQQYRDWADSFGGQRQPVQSQGHQTHRPTVTQNQPQGQYAFSAGRYVQGDASSQYSHSTAATVTQENMGTSSFPESSAAFNSQGMDVYAHFYDQVMAAEARAPSVPSRPNVGPSSQQLYPTRPSPDSTQSSYTNTPDPAYHRPQAKHQQQQEVFPSPGQLHPGTQAQVQQQPAHVPRQRAQATQPPGAMSFPVQFTQPQQYHIPSDISTHSGPQSTSSHSPKSWTDDVRSTQHSPRSAQFTQRATPPSTAEGPVTSVKPSRSPPGQQTPTAGGTTRPQNFSVAPKAERKRKRVKKDEEGQWGNPGAQASDSESDDDGGGYSVGLAGFGIAGRAGRSGRQSSRL</sequence>
<feature type="compositionally biased region" description="Polar residues" evidence="1">
    <location>
        <begin position="345"/>
        <end position="362"/>
    </location>
</feature>
<dbReference type="Proteomes" id="UP000290288">
    <property type="component" value="Unassembled WGS sequence"/>
</dbReference>
<feature type="region of interest" description="Disordered" evidence="1">
    <location>
        <begin position="125"/>
        <end position="152"/>
    </location>
</feature>
<organism evidence="2 3">
    <name type="scientific">Candolleomyces aberdarensis</name>
    <dbReference type="NCBI Taxonomy" id="2316362"/>
    <lineage>
        <taxon>Eukaryota</taxon>
        <taxon>Fungi</taxon>
        <taxon>Dikarya</taxon>
        <taxon>Basidiomycota</taxon>
        <taxon>Agaricomycotina</taxon>
        <taxon>Agaricomycetes</taxon>
        <taxon>Agaricomycetidae</taxon>
        <taxon>Agaricales</taxon>
        <taxon>Agaricineae</taxon>
        <taxon>Psathyrellaceae</taxon>
        <taxon>Candolleomyces</taxon>
    </lineage>
</organism>
<feature type="compositionally biased region" description="Gly residues" evidence="1">
    <location>
        <begin position="432"/>
        <end position="445"/>
    </location>
</feature>
<reference evidence="2 3" key="1">
    <citation type="submission" date="2019-01" db="EMBL/GenBank/DDBJ databases">
        <title>Draft genome sequence of Psathyrella aberdarensis IHI B618.</title>
        <authorList>
            <person name="Buettner E."/>
            <person name="Kellner H."/>
        </authorList>
    </citation>
    <scope>NUCLEOTIDE SEQUENCE [LARGE SCALE GENOMIC DNA]</scope>
    <source>
        <strain evidence="2 3">IHI B618</strain>
    </source>
</reference>
<dbReference type="EMBL" id="SDEE01000218">
    <property type="protein sequence ID" value="RXW19139.1"/>
    <property type="molecule type" value="Genomic_DNA"/>
</dbReference>
<feature type="compositionally biased region" description="Polar residues" evidence="1">
    <location>
        <begin position="307"/>
        <end position="337"/>
    </location>
</feature>
<gene>
    <name evidence="2" type="ORF">EST38_g6712</name>
</gene>
<feature type="compositionally biased region" description="Polar residues" evidence="1">
    <location>
        <begin position="226"/>
        <end position="250"/>
    </location>
</feature>
<feature type="compositionally biased region" description="Low complexity" evidence="1">
    <location>
        <begin position="70"/>
        <end position="84"/>
    </location>
</feature>
<dbReference type="OrthoDB" id="3070202at2759"/>
<feature type="compositionally biased region" description="Polar residues" evidence="1">
    <location>
        <begin position="130"/>
        <end position="152"/>
    </location>
</feature>
<proteinExistence type="predicted"/>
<feature type="region of interest" description="Disordered" evidence="1">
    <location>
        <begin position="23"/>
        <end position="112"/>
    </location>
</feature>
<feature type="compositionally biased region" description="Polar residues" evidence="1">
    <location>
        <begin position="95"/>
        <end position="112"/>
    </location>
</feature>
<evidence type="ECO:0000313" key="3">
    <source>
        <dbReference type="Proteomes" id="UP000290288"/>
    </source>
</evidence>
<evidence type="ECO:0000313" key="2">
    <source>
        <dbReference type="EMBL" id="RXW19139.1"/>
    </source>
</evidence>
<comment type="caution">
    <text evidence="2">The sequence shown here is derived from an EMBL/GenBank/DDBJ whole genome shotgun (WGS) entry which is preliminary data.</text>
</comment>
<accession>A0A4Q2DHG6</accession>
<protein>
    <submittedName>
        <fullName evidence="2">Uncharacterized protein</fullName>
    </submittedName>
</protein>
<name>A0A4Q2DHG6_9AGAR</name>
<keyword evidence="3" id="KW-1185">Reference proteome</keyword>
<feature type="region of interest" description="Disordered" evidence="1">
    <location>
        <begin position="215"/>
        <end position="457"/>
    </location>
</feature>
<feature type="compositionally biased region" description="Low complexity" evidence="1">
    <location>
        <begin position="446"/>
        <end position="457"/>
    </location>
</feature>
<feature type="compositionally biased region" description="Polar residues" evidence="1">
    <location>
        <begin position="50"/>
        <end position="64"/>
    </location>
</feature>
<feature type="compositionally biased region" description="Low complexity" evidence="1">
    <location>
        <begin position="377"/>
        <end position="392"/>
    </location>
</feature>
<evidence type="ECO:0000256" key="1">
    <source>
        <dbReference type="SAM" id="MobiDB-lite"/>
    </source>
</evidence>
<dbReference type="AlphaFoldDB" id="A0A4Q2DHG6"/>
<feature type="compositionally biased region" description="Low complexity" evidence="1">
    <location>
        <begin position="279"/>
        <end position="296"/>
    </location>
</feature>